<dbReference type="RefSeq" id="WP_161164370.1">
    <property type="nucleotide sequence ID" value="NZ_CP108200.1"/>
</dbReference>
<evidence type="ECO:0000259" key="3">
    <source>
        <dbReference type="PROSITE" id="PS50893"/>
    </source>
</evidence>
<dbReference type="PANTHER" id="PTHR43119">
    <property type="entry name" value="ABC TRANSPORT PROTEIN ATP-BINDING COMPONENT-RELATED"/>
    <property type="match status" value="1"/>
</dbReference>
<dbReference type="Pfam" id="PF00005">
    <property type="entry name" value="ABC_tran"/>
    <property type="match status" value="1"/>
</dbReference>
<evidence type="ECO:0000313" key="4">
    <source>
        <dbReference type="EMBL" id="WTR98719.1"/>
    </source>
</evidence>
<dbReference type="InterPro" id="IPR003593">
    <property type="entry name" value="AAA+_ATPase"/>
</dbReference>
<dbReference type="PANTHER" id="PTHR43119:SF1">
    <property type="entry name" value="ABC TRANSPORTER DOMAIN-CONTAINING PROTEIN"/>
    <property type="match status" value="1"/>
</dbReference>
<dbReference type="PROSITE" id="PS50893">
    <property type="entry name" value="ABC_TRANSPORTER_2"/>
    <property type="match status" value="1"/>
</dbReference>
<dbReference type="InterPro" id="IPR017871">
    <property type="entry name" value="ABC_transporter-like_CS"/>
</dbReference>
<dbReference type="Gene3D" id="3.40.50.300">
    <property type="entry name" value="P-loop containing nucleotide triphosphate hydrolases"/>
    <property type="match status" value="1"/>
</dbReference>
<dbReference type="EMBL" id="CP108200">
    <property type="protein sequence ID" value="WTR98719.1"/>
    <property type="molecule type" value="Genomic_DNA"/>
</dbReference>
<gene>
    <name evidence="4" type="ORF">OHB34_33220</name>
</gene>
<name>A0ABZ1M5Q6_9ACTN</name>
<evidence type="ECO:0000313" key="5">
    <source>
        <dbReference type="Proteomes" id="UP001622731"/>
    </source>
</evidence>
<dbReference type="GO" id="GO:0005524">
    <property type="term" value="F:ATP binding"/>
    <property type="evidence" value="ECO:0007669"/>
    <property type="project" value="UniProtKB-KW"/>
</dbReference>
<keyword evidence="5" id="KW-1185">Reference proteome</keyword>
<dbReference type="SUPFAM" id="SSF52540">
    <property type="entry name" value="P-loop containing nucleoside triphosphate hydrolases"/>
    <property type="match status" value="1"/>
</dbReference>
<organism evidence="4 5">
    <name type="scientific">Streptomyces anthocyanicus</name>
    <dbReference type="NCBI Taxonomy" id="68174"/>
    <lineage>
        <taxon>Bacteria</taxon>
        <taxon>Bacillati</taxon>
        <taxon>Actinomycetota</taxon>
        <taxon>Actinomycetes</taxon>
        <taxon>Kitasatosporales</taxon>
        <taxon>Streptomycetaceae</taxon>
        <taxon>Streptomyces</taxon>
        <taxon>Streptomyces violaceoruber group</taxon>
    </lineage>
</organism>
<keyword evidence="2 4" id="KW-0067">ATP-binding</keyword>
<dbReference type="PROSITE" id="PS00211">
    <property type="entry name" value="ABC_TRANSPORTER_1"/>
    <property type="match status" value="1"/>
</dbReference>
<keyword evidence="1" id="KW-0547">Nucleotide-binding</keyword>
<evidence type="ECO:0000256" key="2">
    <source>
        <dbReference type="ARBA" id="ARBA00022840"/>
    </source>
</evidence>
<accession>A0ABZ1M5Q6</accession>
<dbReference type="InterPro" id="IPR027417">
    <property type="entry name" value="P-loop_NTPase"/>
</dbReference>
<feature type="domain" description="ABC transporter" evidence="3">
    <location>
        <begin position="5"/>
        <end position="228"/>
    </location>
</feature>
<dbReference type="SMART" id="SM00382">
    <property type="entry name" value="AAA"/>
    <property type="match status" value="1"/>
</dbReference>
<dbReference type="InterPro" id="IPR003439">
    <property type="entry name" value="ABC_transporter-like_ATP-bd"/>
</dbReference>
<proteinExistence type="predicted"/>
<evidence type="ECO:0000256" key="1">
    <source>
        <dbReference type="ARBA" id="ARBA00022741"/>
    </source>
</evidence>
<dbReference type="Proteomes" id="UP001622731">
    <property type="component" value="Chromosome"/>
</dbReference>
<sequence length="229" mass="24555">MDNVITVRELRVRSRDKNLVGPVSFSLKHGSTTGLCGPSGVGKSTVLRALVELLPNGLTRDGELQVLDRTIAPGKGDADLRSKIVLVPQTPVVFGGSILDNALFGLRHLLRASQEVLRERAEKALEEAGLWKEVADRLDSPAQNLSAGQRQRLCLARALALEPAGLLLDEPTSALDERSRDKVEQSISALRGSRAVLLVSHDPAQVERLCDTTVHLDQPVTASTPAAVG</sequence>
<protein>
    <submittedName>
        <fullName evidence="4">ATP-binding cassette domain-containing protein</fullName>
    </submittedName>
</protein>
<reference evidence="4 5" key="1">
    <citation type="submission" date="2022-10" db="EMBL/GenBank/DDBJ databases">
        <title>The complete genomes of actinobacterial strains from the NBC collection.</title>
        <authorList>
            <person name="Joergensen T.S."/>
            <person name="Alvarez Arevalo M."/>
            <person name="Sterndorff E.B."/>
            <person name="Faurdal D."/>
            <person name="Vuksanovic O."/>
            <person name="Mourched A.-S."/>
            <person name="Charusanti P."/>
            <person name="Shaw S."/>
            <person name="Blin K."/>
            <person name="Weber T."/>
        </authorList>
    </citation>
    <scope>NUCLEOTIDE SEQUENCE [LARGE SCALE GENOMIC DNA]</scope>
    <source>
        <strain evidence="4 5">NBC_00116</strain>
    </source>
</reference>